<sequence>MKTTFASLSLAALGCAFLAAPASALPVTSAPSVGTGVHNVQFFENLERAGQRGLKTMQRNSDRREPASTGTTVHPNRPAVQDIYSNQVSGGDRARNRR</sequence>
<protein>
    <recommendedName>
        <fullName evidence="5">DUF4148 domain-containing protein</fullName>
    </recommendedName>
</protein>
<accession>A0A5B2VC53</accession>
<evidence type="ECO:0000313" key="3">
    <source>
        <dbReference type="EMBL" id="KAA2237023.1"/>
    </source>
</evidence>
<feature type="region of interest" description="Disordered" evidence="1">
    <location>
        <begin position="50"/>
        <end position="98"/>
    </location>
</feature>
<dbReference type="AlphaFoldDB" id="A0A5B2VC53"/>
<keyword evidence="4" id="KW-1185">Reference proteome</keyword>
<dbReference type="EMBL" id="VUOA01000021">
    <property type="protein sequence ID" value="KAA2237023.1"/>
    <property type="molecule type" value="Genomic_DNA"/>
</dbReference>
<reference evidence="3 4" key="1">
    <citation type="submission" date="2019-09" db="EMBL/GenBank/DDBJ databases">
        <title>Salinarimonas rosea gen. nov., sp. nov., a new member of the a-2 subgroup of the Proteobacteria.</title>
        <authorList>
            <person name="Liu J."/>
        </authorList>
    </citation>
    <scope>NUCLEOTIDE SEQUENCE [LARGE SCALE GENOMIC DNA]</scope>
    <source>
        <strain evidence="3 4">BN140002</strain>
    </source>
</reference>
<keyword evidence="2" id="KW-0732">Signal</keyword>
<evidence type="ECO:0000256" key="2">
    <source>
        <dbReference type="SAM" id="SignalP"/>
    </source>
</evidence>
<gene>
    <name evidence="3" type="ORF">F0L46_12195</name>
</gene>
<reference evidence="3 4" key="2">
    <citation type="submission" date="2019-09" db="EMBL/GenBank/DDBJ databases">
        <authorList>
            <person name="Jin C."/>
        </authorList>
    </citation>
    <scope>NUCLEOTIDE SEQUENCE [LARGE SCALE GENOMIC DNA]</scope>
    <source>
        <strain evidence="3 4">BN140002</strain>
    </source>
</reference>
<dbReference type="PROSITE" id="PS51257">
    <property type="entry name" value="PROKAR_LIPOPROTEIN"/>
    <property type="match status" value="1"/>
</dbReference>
<feature type="chain" id="PRO_5022962837" description="DUF4148 domain-containing protein" evidence="2">
    <location>
        <begin position="25"/>
        <end position="98"/>
    </location>
</feature>
<dbReference type="RefSeq" id="WP_149817862.1">
    <property type="nucleotide sequence ID" value="NZ_VUOA01000021.1"/>
</dbReference>
<comment type="caution">
    <text evidence="3">The sequence shown here is derived from an EMBL/GenBank/DDBJ whole genome shotgun (WGS) entry which is preliminary data.</text>
</comment>
<evidence type="ECO:0000313" key="4">
    <source>
        <dbReference type="Proteomes" id="UP000323142"/>
    </source>
</evidence>
<evidence type="ECO:0008006" key="5">
    <source>
        <dbReference type="Google" id="ProtNLM"/>
    </source>
</evidence>
<organism evidence="3 4">
    <name type="scientific">Salinarimonas soli</name>
    <dbReference type="NCBI Taxonomy" id="1638099"/>
    <lineage>
        <taxon>Bacteria</taxon>
        <taxon>Pseudomonadati</taxon>
        <taxon>Pseudomonadota</taxon>
        <taxon>Alphaproteobacteria</taxon>
        <taxon>Hyphomicrobiales</taxon>
        <taxon>Salinarimonadaceae</taxon>
        <taxon>Salinarimonas</taxon>
    </lineage>
</organism>
<evidence type="ECO:0000256" key="1">
    <source>
        <dbReference type="SAM" id="MobiDB-lite"/>
    </source>
</evidence>
<dbReference type="Proteomes" id="UP000323142">
    <property type="component" value="Unassembled WGS sequence"/>
</dbReference>
<feature type="signal peptide" evidence="2">
    <location>
        <begin position="1"/>
        <end position="24"/>
    </location>
</feature>
<name>A0A5B2VC53_9HYPH</name>
<proteinExistence type="predicted"/>